<proteinExistence type="predicted"/>
<name>A0ABW5M0P9_9BACT</name>
<sequence length="42" mass="4364">MTTVYDLPSLVDLPATGRGPVSTDGSDPESALRLLTDLFANG</sequence>
<gene>
    <name evidence="1" type="ORF">ACFSUS_04550</name>
</gene>
<accession>A0ABW5M0P9</accession>
<dbReference type="EMBL" id="JBHULN010000002">
    <property type="protein sequence ID" value="MFD2569891.1"/>
    <property type="molecule type" value="Genomic_DNA"/>
</dbReference>
<evidence type="ECO:0000313" key="2">
    <source>
        <dbReference type="Proteomes" id="UP001597469"/>
    </source>
</evidence>
<comment type="caution">
    <text evidence="1">The sequence shown here is derived from an EMBL/GenBank/DDBJ whole genome shotgun (WGS) entry which is preliminary data.</text>
</comment>
<protein>
    <submittedName>
        <fullName evidence="1">Uncharacterized protein</fullName>
    </submittedName>
</protein>
<reference evidence="2" key="1">
    <citation type="journal article" date="2019" name="Int. J. Syst. Evol. Microbiol.">
        <title>The Global Catalogue of Microorganisms (GCM) 10K type strain sequencing project: providing services to taxonomists for standard genome sequencing and annotation.</title>
        <authorList>
            <consortium name="The Broad Institute Genomics Platform"/>
            <consortium name="The Broad Institute Genome Sequencing Center for Infectious Disease"/>
            <person name="Wu L."/>
            <person name="Ma J."/>
        </authorList>
    </citation>
    <scope>NUCLEOTIDE SEQUENCE [LARGE SCALE GENOMIC DNA]</scope>
    <source>
        <strain evidence="2">KCTC 42805</strain>
    </source>
</reference>
<evidence type="ECO:0000313" key="1">
    <source>
        <dbReference type="EMBL" id="MFD2569891.1"/>
    </source>
</evidence>
<keyword evidence="2" id="KW-1185">Reference proteome</keyword>
<dbReference type="RefSeq" id="WP_381519696.1">
    <property type="nucleotide sequence ID" value="NZ_JBHULN010000002.1"/>
</dbReference>
<organism evidence="1 2">
    <name type="scientific">Spirosoma soli</name>
    <dbReference type="NCBI Taxonomy" id="1770529"/>
    <lineage>
        <taxon>Bacteria</taxon>
        <taxon>Pseudomonadati</taxon>
        <taxon>Bacteroidota</taxon>
        <taxon>Cytophagia</taxon>
        <taxon>Cytophagales</taxon>
        <taxon>Cytophagaceae</taxon>
        <taxon>Spirosoma</taxon>
    </lineage>
</organism>
<dbReference type="Proteomes" id="UP001597469">
    <property type="component" value="Unassembled WGS sequence"/>
</dbReference>